<evidence type="ECO:0000256" key="4">
    <source>
        <dbReference type="ARBA" id="ARBA00023002"/>
    </source>
</evidence>
<evidence type="ECO:0000256" key="6">
    <source>
        <dbReference type="ARBA" id="ARBA00023098"/>
    </source>
</evidence>
<feature type="binding site" evidence="9">
    <location>
        <begin position="112"/>
        <end position="113"/>
    </location>
    <ligand>
        <name>NAD(+)</name>
        <dbReference type="ChEBI" id="CHEBI:57540"/>
    </ligand>
</feature>
<dbReference type="NCBIfam" id="NF010177">
    <property type="entry name" value="PRK13656.1"/>
    <property type="match status" value="1"/>
</dbReference>
<keyword evidence="3 9" id="KW-0276">Fatty acid metabolism</keyword>
<dbReference type="AlphaFoldDB" id="A0A1U7JM87"/>
<keyword evidence="14" id="KW-1185">Reference proteome</keyword>
<feature type="domain" description="Trans-2-enoyl-CoA reductase-like NAD(P)H binding" evidence="12">
    <location>
        <begin position="2"/>
        <end position="81"/>
    </location>
</feature>
<evidence type="ECO:0000313" key="13">
    <source>
        <dbReference type="EMBL" id="OKL45843.1"/>
    </source>
</evidence>
<dbReference type="STRING" id="197461.A3843_01015"/>
<dbReference type="EMBL" id="LVVZ01000002">
    <property type="protein sequence ID" value="OKL45843.1"/>
    <property type="molecule type" value="Genomic_DNA"/>
</dbReference>
<proteinExistence type="inferred from homology"/>
<protein>
    <recommendedName>
        <fullName evidence="9">Enoyl-[acyl-carrier-protein] reductase [NADH]</fullName>
        <shortName evidence="9">ENR</shortName>
        <ecNumber evidence="9">1.3.1.9</ecNumber>
    </recommendedName>
</protein>
<sequence length="399" mass="43536">MIIESKIDGVVARTCHPFGCKKALDDQISYIKAATPIVDGPKKVLILGASSGYGLASRIALAFGGSRADTIGVSFERPPSEKGVGTAGWYNNIFFREAAEREGMTAKNFVGDAFSPTLRQDVIRYIQEEFGGSVDMVIYSLATGVRPDPETGEKLRSVIKPIGKSVSGATINLEHDRLDEITLSPASEQEVADTVRVMGGEDWQDWIGALNSAGVLAKGCETLAYSYVGPSFTYDIYHDGTLGRAKDHLHASAETLTRKLRPIGGHAHVAVCKALVTKASVFIPTFSPYICALFKVMKAKELHEGCIEQMHRLLVEKLYSEAGVVTDEDHLIRLDDWELRPDVQAEVADILDKVTSENFKNLTDYAGFKHDFMALNGFDLQGVDYTADVDITALTALRP</sequence>
<dbReference type="InterPro" id="IPR050048">
    <property type="entry name" value="FabV-like_NADH_b"/>
</dbReference>
<feature type="domain" description="Enoyl reductase FAD binding" evidence="10">
    <location>
        <begin position="326"/>
        <end position="389"/>
    </location>
</feature>
<dbReference type="EC" id="1.3.1.9" evidence="9"/>
<dbReference type="InterPro" id="IPR036291">
    <property type="entry name" value="NAD(P)-bd_dom_sf"/>
</dbReference>
<evidence type="ECO:0000256" key="3">
    <source>
        <dbReference type="ARBA" id="ARBA00022832"/>
    </source>
</evidence>
<feature type="site" description="Plays an important role in discriminating NADH against NADPH" evidence="9">
    <location>
        <position position="76"/>
    </location>
</feature>
<keyword evidence="6 9" id="KW-0443">Lipid metabolism</keyword>
<dbReference type="InterPro" id="IPR010758">
    <property type="entry name" value="Trans-2-enoyl-CoA_reductase"/>
</dbReference>
<dbReference type="GO" id="GO:0004318">
    <property type="term" value="F:enoyl-[acyl-carrier-protein] reductase (NADH) activity"/>
    <property type="evidence" value="ECO:0007669"/>
    <property type="project" value="UniProtKB-UniRule"/>
</dbReference>
<comment type="caution">
    <text evidence="13">The sequence shown here is derived from an EMBL/GenBank/DDBJ whole genome shotgun (WGS) entry which is preliminary data.</text>
</comment>
<accession>A0A1U7JM87</accession>
<evidence type="ECO:0000256" key="1">
    <source>
        <dbReference type="ARBA" id="ARBA00011245"/>
    </source>
</evidence>
<dbReference type="Proteomes" id="UP000185783">
    <property type="component" value="Unassembled WGS sequence"/>
</dbReference>
<dbReference type="GO" id="GO:0050343">
    <property type="term" value="F:trans-2-enoyl-CoA reductase (NADH) activity"/>
    <property type="evidence" value="ECO:0007669"/>
    <property type="project" value="UniProtKB-EC"/>
</dbReference>
<name>A0A1U7JM87_9HYPH</name>
<feature type="binding site" evidence="9">
    <location>
        <position position="246"/>
    </location>
    <ligand>
        <name>NAD(+)</name>
        <dbReference type="ChEBI" id="CHEBI:57540"/>
    </ligand>
</feature>
<keyword evidence="4 9" id="KW-0560">Oxidoreductase</keyword>
<comment type="pathway">
    <text evidence="9">Lipid metabolism; fatty acid biosynthesis.</text>
</comment>
<feature type="binding site" evidence="9">
    <location>
        <position position="227"/>
    </location>
    <ligand>
        <name>substrate</name>
    </ligand>
</feature>
<comment type="catalytic activity">
    <reaction evidence="9">
        <text>a 2,3-saturated acyl-[ACP] + NAD(+) = a (2E)-enoyl-[ACP] + NADH + H(+)</text>
        <dbReference type="Rhea" id="RHEA:10240"/>
        <dbReference type="Rhea" id="RHEA-COMP:9925"/>
        <dbReference type="Rhea" id="RHEA-COMP:9926"/>
        <dbReference type="ChEBI" id="CHEBI:15378"/>
        <dbReference type="ChEBI" id="CHEBI:57540"/>
        <dbReference type="ChEBI" id="CHEBI:57945"/>
        <dbReference type="ChEBI" id="CHEBI:78784"/>
        <dbReference type="ChEBI" id="CHEBI:78785"/>
        <dbReference type="EC" id="1.3.1.9"/>
    </reaction>
</comment>
<comment type="catalytic activity">
    <reaction evidence="8">
        <text>a 2,3-saturated acyl-CoA + NAD(+) = a (2E)-enoyl-CoA + NADH + H(+)</text>
        <dbReference type="Rhea" id="RHEA:18177"/>
        <dbReference type="ChEBI" id="CHEBI:15378"/>
        <dbReference type="ChEBI" id="CHEBI:57540"/>
        <dbReference type="ChEBI" id="CHEBI:57945"/>
        <dbReference type="ChEBI" id="CHEBI:58856"/>
        <dbReference type="ChEBI" id="CHEBI:65111"/>
        <dbReference type="EC" id="1.3.1.44"/>
    </reaction>
</comment>
<dbReference type="UniPathway" id="UPA00094"/>
<evidence type="ECO:0000256" key="5">
    <source>
        <dbReference type="ARBA" id="ARBA00023027"/>
    </source>
</evidence>
<feature type="binding site" evidence="9">
    <location>
        <begin position="75"/>
        <end position="76"/>
    </location>
    <ligand>
        <name>NAD(+)</name>
        <dbReference type="ChEBI" id="CHEBI:57540"/>
    </ligand>
</feature>
<comment type="similarity">
    <text evidence="9">Belongs to the TER reductase family.</text>
</comment>
<evidence type="ECO:0000259" key="10">
    <source>
        <dbReference type="Pfam" id="PF07055"/>
    </source>
</evidence>
<dbReference type="SUPFAM" id="SSF51735">
    <property type="entry name" value="NAD(P)-binding Rossmann-fold domains"/>
    <property type="match status" value="1"/>
</dbReference>
<dbReference type="NCBIfam" id="NF043048">
    <property type="entry name" value="EnoyACPredFabV"/>
    <property type="match status" value="1"/>
</dbReference>
<keyword evidence="5 9" id="KW-0520">NAD</keyword>
<dbReference type="GO" id="GO:0006633">
    <property type="term" value="P:fatty acid biosynthetic process"/>
    <property type="evidence" value="ECO:0007669"/>
    <property type="project" value="UniProtKB-UniRule"/>
</dbReference>
<dbReference type="GO" id="GO:0051287">
    <property type="term" value="F:NAD binding"/>
    <property type="evidence" value="ECO:0007669"/>
    <property type="project" value="UniProtKB-UniRule"/>
</dbReference>
<dbReference type="PANTHER" id="PTHR37480:SF1">
    <property type="entry name" value="ENOYL-[ACYL-CARRIER-PROTEIN] REDUCTASE [NADH]"/>
    <property type="match status" value="1"/>
</dbReference>
<dbReference type="PANTHER" id="PTHR37480">
    <property type="entry name" value="ENOYL-[ACYL-CARRIER-PROTEIN] REDUCTASE [NADH]"/>
    <property type="match status" value="1"/>
</dbReference>
<evidence type="ECO:0000256" key="7">
    <source>
        <dbReference type="ARBA" id="ARBA00023160"/>
    </source>
</evidence>
<feature type="binding site" evidence="9">
    <location>
        <begin position="48"/>
        <end position="53"/>
    </location>
    <ligand>
        <name>NAD(+)</name>
        <dbReference type="ChEBI" id="CHEBI:57540"/>
    </ligand>
</feature>
<dbReference type="Pfam" id="PF07055">
    <property type="entry name" value="Eno-Rase_FAD_bd"/>
    <property type="match status" value="1"/>
</dbReference>
<evidence type="ECO:0000256" key="9">
    <source>
        <dbReference type="HAMAP-Rule" id="MF_01838"/>
    </source>
</evidence>
<gene>
    <name evidence="9" type="primary">fabV</name>
    <name evidence="13" type="ORF">A3843_01015</name>
</gene>
<dbReference type="InterPro" id="IPR024910">
    <property type="entry name" value="Enoyl-CoA_Rdtase_cat_dom"/>
</dbReference>
<evidence type="ECO:0000256" key="2">
    <source>
        <dbReference type="ARBA" id="ARBA00022516"/>
    </source>
</evidence>
<dbReference type="HAMAP" id="MF_01838">
    <property type="entry name" value="FabV_reductase"/>
    <property type="match status" value="1"/>
</dbReference>
<dbReference type="Pfam" id="PF12241">
    <property type="entry name" value="Enoyl_reductase"/>
    <property type="match status" value="1"/>
</dbReference>
<reference evidence="13 14" key="1">
    <citation type="submission" date="2016-03" db="EMBL/GenBank/DDBJ databases">
        <title>Genome sequence of Nesiotobacter sp. nov., a moderately halophilic alphaproteobacterium isolated from the Yellow Sea, China.</title>
        <authorList>
            <person name="Zhang G."/>
            <person name="Zhang R."/>
        </authorList>
    </citation>
    <scope>NUCLEOTIDE SEQUENCE [LARGE SCALE GENOMIC DNA]</scope>
    <source>
        <strain evidence="13 14">WB1-6</strain>
    </source>
</reference>
<feature type="active site" description="Proton donor" evidence="9">
    <location>
        <position position="237"/>
    </location>
</feature>
<feature type="binding site" evidence="9">
    <location>
        <begin position="275"/>
        <end position="277"/>
    </location>
    <ligand>
        <name>NAD(+)</name>
        <dbReference type="ChEBI" id="CHEBI:57540"/>
    </ligand>
</feature>
<dbReference type="Gene3D" id="3.40.50.720">
    <property type="entry name" value="NAD(P)-binding Rossmann-like Domain"/>
    <property type="match status" value="1"/>
</dbReference>
<dbReference type="Pfam" id="PF12242">
    <property type="entry name" value="Eno-Rase_NADH_b"/>
    <property type="match status" value="1"/>
</dbReference>
<organism evidence="13 14">
    <name type="scientific">Pseudovibrio exalbescens</name>
    <dbReference type="NCBI Taxonomy" id="197461"/>
    <lineage>
        <taxon>Bacteria</taxon>
        <taxon>Pseudomonadati</taxon>
        <taxon>Pseudomonadota</taxon>
        <taxon>Alphaproteobacteria</taxon>
        <taxon>Hyphomicrobiales</taxon>
        <taxon>Stappiaceae</taxon>
        <taxon>Pseudovibrio</taxon>
    </lineage>
</organism>
<dbReference type="InterPro" id="IPR024906">
    <property type="entry name" value="Eno_Rdtase_FAD-bd_dom"/>
</dbReference>
<comment type="function">
    <text evidence="9">Involved in the final reduction of the elongation cycle of fatty acid synthesis (FAS II). Catalyzes the reduction of a carbon-carbon double bond in an enoyl moiety that is covalently linked to an acyl carrier protein (ACP).</text>
</comment>
<evidence type="ECO:0000256" key="8">
    <source>
        <dbReference type="ARBA" id="ARBA00048302"/>
    </source>
</evidence>
<evidence type="ECO:0000259" key="12">
    <source>
        <dbReference type="Pfam" id="PF12242"/>
    </source>
</evidence>
<feature type="domain" description="Trans-2-enoyl-CoA reductase catalytic" evidence="11">
    <location>
        <begin position="84"/>
        <end position="319"/>
    </location>
</feature>
<evidence type="ECO:0000259" key="11">
    <source>
        <dbReference type="Pfam" id="PF12241"/>
    </source>
</evidence>
<feature type="binding site" evidence="9">
    <location>
        <begin position="141"/>
        <end position="142"/>
    </location>
    <ligand>
        <name>NAD(+)</name>
        <dbReference type="ChEBI" id="CHEBI:57540"/>
    </ligand>
</feature>
<comment type="subunit">
    <text evidence="1 9">Monomer.</text>
</comment>
<keyword evidence="2 9" id="KW-0444">Lipid biosynthesis</keyword>
<evidence type="ECO:0000313" key="14">
    <source>
        <dbReference type="Proteomes" id="UP000185783"/>
    </source>
</evidence>
<keyword evidence="7 9" id="KW-0275">Fatty acid biosynthesis</keyword>